<comment type="activity regulation">
    <text evidence="10">Na(+) is not transported, but it plays an essential structural role and its presence is essential for fluoride channel function.</text>
</comment>
<comment type="catalytic activity">
    <reaction evidence="8">
        <text>fluoride(in) = fluoride(out)</text>
        <dbReference type="Rhea" id="RHEA:76159"/>
        <dbReference type="ChEBI" id="CHEBI:17051"/>
    </reaction>
    <physiologicalReaction direction="left-to-right" evidence="8">
        <dbReference type="Rhea" id="RHEA:76160"/>
    </physiologicalReaction>
</comment>
<dbReference type="HAMAP" id="MF_00454">
    <property type="entry name" value="FluC"/>
    <property type="match status" value="1"/>
</dbReference>
<gene>
    <name evidence="10" type="primary">fluC</name>
    <name evidence="10" type="synonym">crcB</name>
    <name evidence="11" type="ORF">ACFQ3U_03850</name>
</gene>
<evidence type="ECO:0000256" key="10">
    <source>
        <dbReference type="HAMAP-Rule" id="MF_00454"/>
    </source>
</evidence>
<dbReference type="Proteomes" id="UP001597181">
    <property type="component" value="Unassembled WGS sequence"/>
</dbReference>
<comment type="function">
    <text evidence="9 10">Fluoride-specific ion channel. Important for reducing fluoride concentration in the cell, thus reducing its toxicity.</text>
</comment>
<organism evidence="11 12">
    <name type="scientific">Leucobacter albus</name>
    <dbReference type="NCBI Taxonomy" id="272210"/>
    <lineage>
        <taxon>Bacteria</taxon>
        <taxon>Bacillati</taxon>
        <taxon>Actinomycetota</taxon>
        <taxon>Actinomycetes</taxon>
        <taxon>Micrococcales</taxon>
        <taxon>Microbacteriaceae</taxon>
        <taxon>Leucobacter</taxon>
    </lineage>
</organism>
<feature type="transmembrane region" description="Helical" evidence="10">
    <location>
        <begin position="12"/>
        <end position="36"/>
    </location>
</feature>
<evidence type="ECO:0000256" key="1">
    <source>
        <dbReference type="ARBA" id="ARBA00004651"/>
    </source>
</evidence>
<keyword evidence="3 10" id="KW-0812">Transmembrane</keyword>
<comment type="subcellular location">
    <subcellularLocation>
        <location evidence="1 10">Cell membrane</location>
        <topology evidence="1 10">Multi-pass membrane protein</topology>
    </subcellularLocation>
</comment>
<evidence type="ECO:0000256" key="8">
    <source>
        <dbReference type="ARBA" id="ARBA00035585"/>
    </source>
</evidence>
<evidence type="ECO:0000256" key="3">
    <source>
        <dbReference type="ARBA" id="ARBA00022692"/>
    </source>
</evidence>
<feature type="binding site" evidence="10">
    <location>
        <position position="83"/>
    </location>
    <ligand>
        <name>Na(+)</name>
        <dbReference type="ChEBI" id="CHEBI:29101"/>
        <note>structural</note>
    </ligand>
</feature>
<keyword evidence="4 10" id="KW-1133">Transmembrane helix</keyword>
<feature type="transmembrane region" description="Helical" evidence="10">
    <location>
        <begin position="75"/>
        <end position="96"/>
    </location>
</feature>
<feature type="transmembrane region" description="Helical" evidence="10">
    <location>
        <begin position="42"/>
        <end position="63"/>
    </location>
</feature>
<reference evidence="12" key="1">
    <citation type="journal article" date="2019" name="Int. J. Syst. Evol. Microbiol.">
        <title>The Global Catalogue of Microorganisms (GCM) 10K type strain sequencing project: providing services to taxonomists for standard genome sequencing and annotation.</title>
        <authorList>
            <consortium name="The Broad Institute Genomics Platform"/>
            <consortium name="The Broad Institute Genome Sequencing Center for Infectious Disease"/>
            <person name="Wu L."/>
            <person name="Ma J."/>
        </authorList>
    </citation>
    <scope>NUCLEOTIDE SEQUENCE [LARGE SCALE GENOMIC DNA]</scope>
    <source>
        <strain evidence="12">CCUG 50213</strain>
    </source>
</reference>
<keyword evidence="5 10" id="KW-0472">Membrane</keyword>
<evidence type="ECO:0000256" key="6">
    <source>
        <dbReference type="ARBA" id="ARBA00023303"/>
    </source>
</evidence>
<dbReference type="InterPro" id="IPR003691">
    <property type="entry name" value="FluC"/>
</dbReference>
<protein>
    <recommendedName>
        <fullName evidence="10">Fluoride-specific ion channel FluC</fullName>
    </recommendedName>
</protein>
<dbReference type="EMBL" id="JBHTLY010000001">
    <property type="protein sequence ID" value="MFD1201022.1"/>
    <property type="molecule type" value="Genomic_DNA"/>
</dbReference>
<keyword evidence="10" id="KW-0915">Sodium</keyword>
<keyword evidence="2 10" id="KW-1003">Cell membrane</keyword>
<sequence length="153" mass="14858">MGKSSRASGAPGALTFSTLALVGLGGAVGTLARYLLGVALPWSGTVSTFVINIVGSFALGLLVSALAGRAPRLQLLLGTGFCGGFTTYSALAVGVAELARLGSAGGALALALGTVVAAALATVAGVWIGTVWIGTAPITGRRNSTAGSAANRE</sequence>
<evidence type="ECO:0000313" key="11">
    <source>
        <dbReference type="EMBL" id="MFD1201022.1"/>
    </source>
</evidence>
<keyword evidence="12" id="KW-1185">Reference proteome</keyword>
<feature type="transmembrane region" description="Helical" evidence="10">
    <location>
        <begin position="108"/>
        <end position="133"/>
    </location>
</feature>
<comment type="similarity">
    <text evidence="7 10">Belongs to the fluoride channel Fluc/FEX (TC 1.A.43) family.</text>
</comment>
<evidence type="ECO:0000256" key="4">
    <source>
        <dbReference type="ARBA" id="ARBA00022989"/>
    </source>
</evidence>
<name>A0ABW3TKN5_9MICO</name>
<evidence type="ECO:0000256" key="2">
    <source>
        <dbReference type="ARBA" id="ARBA00022475"/>
    </source>
</evidence>
<keyword evidence="10" id="KW-0813">Transport</keyword>
<evidence type="ECO:0000313" key="12">
    <source>
        <dbReference type="Proteomes" id="UP001597181"/>
    </source>
</evidence>
<proteinExistence type="inferred from homology"/>
<accession>A0ABW3TKN5</accession>
<evidence type="ECO:0000256" key="5">
    <source>
        <dbReference type="ARBA" id="ARBA00023136"/>
    </source>
</evidence>
<dbReference type="RefSeq" id="WP_343959764.1">
    <property type="nucleotide sequence ID" value="NZ_BAAAKZ010000003.1"/>
</dbReference>
<evidence type="ECO:0000256" key="9">
    <source>
        <dbReference type="ARBA" id="ARBA00049940"/>
    </source>
</evidence>
<comment type="caution">
    <text evidence="11">The sequence shown here is derived from an EMBL/GenBank/DDBJ whole genome shotgun (WGS) entry which is preliminary data.</text>
</comment>
<evidence type="ECO:0000256" key="7">
    <source>
        <dbReference type="ARBA" id="ARBA00035120"/>
    </source>
</evidence>
<dbReference type="Pfam" id="PF02537">
    <property type="entry name" value="CRCB"/>
    <property type="match status" value="1"/>
</dbReference>
<keyword evidence="10" id="KW-0479">Metal-binding</keyword>
<feature type="binding site" evidence="10">
    <location>
        <position position="86"/>
    </location>
    <ligand>
        <name>Na(+)</name>
        <dbReference type="ChEBI" id="CHEBI:29101"/>
        <note>structural</note>
    </ligand>
</feature>
<keyword evidence="10" id="KW-0406">Ion transport</keyword>
<keyword evidence="6 10" id="KW-0407">Ion channel</keyword>